<proteinExistence type="predicted"/>
<comment type="caution">
    <text evidence="1">The sequence shown here is derived from an EMBL/GenBank/DDBJ whole genome shotgun (WGS) entry which is preliminary data.</text>
</comment>
<reference evidence="2" key="1">
    <citation type="journal article" date="2019" name="Int. J. Syst. Evol. Microbiol.">
        <title>The Global Catalogue of Microorganisms (GCM) 10K type strain sequencing project: providing services to taxonomists for standard genome sequencing and annotation.</title>
        <authorList>
            <consortium name="The Broad Institute Genomics Platform"/>
            <consortium name="The Broad Institute Genome Sequencing Center for Infectious Disease"/>
            <person name="Wu L."/>
            <person name="Ma J."/>
        </authorList>
    </citation>
    <scope>NUCLEOTIDE SEQUENCE [LARGE SCALE GENOMIC DNA]</scope>
    <source>
        <strain evidence="2">JCM 16925</strain>
    </source>
</reference>
<gene>
    <name evidence="1" type="ORF">GCM10022233_04410</name>
</gene>
<evidence type="ECO:0000313" key="1">
    <source>
        <dbReference type="EMBL" id="GAA4039109.1"/>
    </source>
</evidence>
<name>A0ABP7UAP2_9ACTN</name>
<organism evidence="1 2">
    <name type="scientific">Streptomyces shaanxiensis</name>
    <dbReference type="NCBI Taxonomy" id="653357"/>
    <lineage>
        <taxon>Bacteria</taxon>
        <taxon>Bacillati</taxon>
        <taxon>Actinomycetota</taxon>
        <taxon>Actinomycetes</taxon>
        <taxon>Kitasatosporales</taxon>
        <taxon>Streptomycetaceae</taxon>
        <taxon>Streptomyces</taxon>
    </lineage>
</organism>
<sequence length="146" mass="16382">MRTEEDTPVTERLLLVESRADKSALAALGQGLPQRSANEEALFLSYNYADVPVGRSFDCCFRRSDIRDVAWVTTTVVAVTQQFGVVWDAIPHGWKTLAVLRFEPEIPALIRDLPEAAAWFDQLISVHISDSDTWQARATMGQRNMS</sequence>
<dbReference type="RefSeq" id="WP_345008355.1">
    <property type="nucleotide sequence ID" value="NZ_BAAAZY010000002.1"/>
</dbReference>
<dbReference type="EMBL" id="BAAAZY010000002">
    <property type="protein sequence ID" value="GAA4039109.1"/>
    <property type="molecule type" value="Genomic_DNA"/>
</dbReference>
<keyword evidence="2" id="KW-1185">Reference proteome</keyword>
<protein>
    <submittedName>
        <fullName evidence="1">Uncharacterized protein</fullName>
    </submittedName>
</protein>
<dbReference type="Proteomes" id="UP001499984">
    <property type="component" value="Unassembled WGS sequence"/>
</dbReference>
<evidence type="ECO:0000313" key="2">
    <source>
        <dbReference type="Proteomes" id="UP001499984"/>
    </source>
</evidence>
<accession>A0ABP7UAP2</accession>